<dbReference type="EMBL" id="SPUM01000136">
    <property type="protein sequence ID" value="TFW28580.1"/>
    <property type="molecule type" value="Genomic_DNA"/>
</dbReference>
<organism evidence="1 2">
    <name type="scientific">Massilia horti</name>
    <dbReference type="NCBI Taxonomy" id="2562153"/>
    <lineage>
        <taxon>Bacteria</taxon>
        <taxon>Pseudomonadati</taxon>
        <taxon>Pseudomonadota</taxon>
        <taxon>Betaproteobacteria</taxon>
        <taxon>Burkholderiales</taxon>
        <taxon>Oxalobacteraceae</taxon>
        <taxon>Telluria group</taxon>
        <taxon>Massilia</taxon>
    </lineage>
</organism>
<name>A0A4Y9SPD5_9BURK</name>
<evidence type="ECO:0000313" key="1">
    <source>
        <dbReference type="EMBL" id="TFW28580.1"/>
    </source>
</evidence>
<comment type="caution">
    <text evidence="1">The sequence shown here is derived from an EMBL/GenBank/DDBJ whole genome shotgun (WGS) entry which is preliminary data.</text>
</comment>
<sequence>MTNIDSRMFGRSWWMQPLAARYASIDAHNAGLTVQVEIAPRPQHKDEAPCITWRGTAEQFLRTKSFPKGVSAKRASGKYFHPDQLRGTVYPDGDDRFVFVIEFCNYHGNKYPKRLVEQALKDEAYLAFRNVVLAGYPLTEDSTGAT</sequence>
<reference evidence="1 2" key="1">
    <citation type="submission" date="2019-03" db="EMBL/GenBank/DDBJ databases">
        <title>Draft genome of Massilia hortus sp. nov., a novel bacterial species of the Oxalobacteraceae family.</title>
        <authorList>
            <person name="Peta V."/>
            <person name="Raths R."/>
            <person name="Bucking H."/>
        </authorList>
    </citation>
    <scope>NUCLEOTIDE SEQUENCE [LARGE SCALE GENOMIC DNA]</scope>
    <source>
        <strain evidence="1 2">ONC3</strain>
    </source>
</reference>
<dbReference type="OrthoDB" id="9958520at2"/>
<dbReference type="Proteomes" id="UP000297258">
    <property type="component" value="Unassembled WGS sequence"/>
</dbReference>
<dbReference type="RefSeq" id="WP_135191593.1">
    <property type="nucleotide sequence ID" value="NZ_SPUM01000136.1"/>
</dbReference>
<protein>
    <submittedName>
        <fullName evidence="1">Uncharacterized protein</fullName>
    </submittedName>
</protein>
<accession>A0A4Y9SPD5</accession>
<keyword evidence="2" id="KW-1185">Reference proteome</keyword>
<proteinExistence type="predicted"/>
<evidence type="ECO:0000313" key="2">
    <source>
        <dbReference type="Proteomes" id="UP000297258"/>
    </source>
</evidence>
<gene>
    <name evidence="1" type="ORF">E4O92_20880</name>
</gene>
<dbReference type="AlphaFoldDB" id="A0A4Y9SPD5"/>